<protein>
    <recommendedName>
        <fullName evidence="2">ATP-binding protein</fullName>
    </recommendedName>
</protein>
<evidence type="ECO:0000313" key="1">
    <source>
        <dbReference type="EMBL" id="KAA6322743.1"/>
    </source>
</evidence>
<dbReference type="InterPro" id="IPR036890">
    <property type="entry name" value="HATPase_C_sf"/>
</dbReference>
<accession>A0A5J4QQ39</accession>
<dbReference type="Gene3D" id="3.30.565.10">
    <property type="entry name" value="Histidine kinase-like ATPase, C-terminal domain"/>
    <property type="match status" value="1"/>
</dbReference>
<proteinExistence type="predicted"/>
<comment type="caution">
    <text evidence="1">The sequence shown here is derived from an EMBL/GenBank/DDBJ whole genome shotgun (WGS) entry which is preliminary data.</text>
</comment>
<evidence type="ECO:0008006" key="2">
    <source>
        <dbReference type="Google" id="ProtNLM"/>
    </source>
</evidence>
<gene>
    <name evidence="1" type="ORF">EZS27_027745</name>
</gene>
<reference evidence="1" key="1">
    <citation type="submission" date="2019-03" db="EMBL/GenBank/DDBJ databases">
        <title>Single cell metagenomics reveals metabolic interactions within the superorganism composed of flagellate Streblomastix strix and complex community of Bacteroidetes bacteria on its surface.</title>
        <authorList>
            <person name="Treitli S.C."/>
            <person name="Kolisko M."/>
            <person name="Husnik F."/>
            <person name="Keeling P."/>
            <person name="Hampl V."/>
        </authorList>
    </citation>
    <scope>NUCLEOTIDE SEQUENCE</scope>
    <source>
        <strain evidence="1">STM</strain>
    </source>
</reference>
<dbReference type="SUPFAM" id="SSF55874">
    <property type="entry name" value="ATPase domain of HSP90 chaperone/DNA topoisomerase II/histidine kinase"/>
    <property type="match status" value="1"/>
</dbReference>
<name>A0A5J4QQ39_9ZZZZ</name>
<organism evidence="1">
    <name type="scientific">termite gut metagenome</name>
    <dbReference type="NCBI Taxonomy" id="433724"/>
    <lineage>
        <taxon>unclassified sequences</taxon>
        <taxon>metagenomes</taxon>
        <taxon>organismal metagenomes</taxon>
    </lineage>
</organism>
<dbReference type="NCBIfam" id="NF047352">
    <property type="entry name" value="P_loop_sacsin"/>
    <property type="match status" value="1"/>
</dbReference>
<dbReference type="EMBL" id="SNRY01002968">
    <property type="protein sequence ID" value="KAA6322743.1"/>
    <property type="molecule type" value="Genomic_DNA"/>
</dbReference>
<sequence length="472" mass="54786">MIDLKTICEEKQSGLKSIKDSDIIKSLAKFEDTVNDAYRGRLFFELIQNARDAAHKAGINSKIIICIHGNTVYVGNTGAPFDEKGIIAMTRLGVSDKSDNKTIGHKGIGFKAIQEYSSIPKIITKFGSIAFDKTKLHEILQKKFPGEFTTESKVPLFYYPHYEDNCIEDIGIDTLKDCETVIMFDLNKGKTPAQLIDKFKEISNEELILLENIESICFQSNVFNKTTRFSYKENEVTVNGNETFEIIRFPQPVLIPNDLYEKLSEKEKELFESDREVDLKIVFRLDNELPVYEVDSELYLFYPLEMKSGFSYKIHSYFSCNPQRTSIIESPRNDFIFEKIVELQISHVFPYLKAKDKKKELLQFAFFKEENKKLSNLYNSYIAKLKSQKFIWIEHENDYYNPNEIMLCDNDAYIILKDHPVNNKKLLVVDDIIAKWLRDKFKVSELTELVLHAQIEAIAETEKSKPSFFEKL</sequence>
<dbReference type="AlphaFoldDB" id="A0A5J4QQ39"/>